<keyword evidence="2" id="KW-0274">FAD</keyword>
<dbReference type="SUPFAM" id="SSF51905">
    <property type="entry name" value="FAD/NAD(P)-binding domain"/>
    <property type="match status" value="1"/>
</dbReference>
<evidence type="ECO:0000256" key="1">
    <source>
        <dbReference type="ARBA" id="ARBA00022630"/>
    </source>
</evidence>
<organism evidence="5 6">
    <name type="scientific">Myxozyma melibiosi</name>
    <dbReference type="NCBI Taxonomy" id="54550"/>
    <lineage>
        <taxon>Eukaryota</taxon>
        <taxon>Fungi</taxon>
        <taxon>Dikarya</taxon>
        <taxon>Ascomycota</taxon>
        <taxon>Saccharomycotina</taxon>
        <taxon>Lipomycetes</taxon>
        <taxon>Lipomycetales</taxon>
        <taxon>Lipomycetaceae</taxon>
        <taxon>Myxozyma</taxon>
    </lineage>
</organism>
<reference evidence="5 6" key="1">
    <citation type="submission" date="2024-03" db="EMBL/GenBank/DDBJ databases">
        <title>Genome-scale model development and genomic sequencing of the oleaginous clade Lipomyces.</title>
        <authorList>
            <consortium name="Lawrence Berkeley National Laboratory"/>
            <person name="Czajka J.J."/>
            <person name="Han Y."/>
            <person name="Kim J."/>
            <person name="Mondo S.J."/>
            <person name="Hofstad B.A."/>
            <person name="Robles A."/>
            <person name="Haridas S."/>
            <person name="Riley R."/>
            <person name="LaButti K."/>
            <person name="Pangilinan J."/>
            <person name="Andreopoulos W."/>
            <person name="Lipzen A."/>
            <person name="Yan J."/>
            <person name="Wang M."/>
            <person name="Ng V."/>
            <person name="Grigoriev I.V."/>
            <person name="Spatafora J.W."/>
            <person name="Magnuson J.K."/>
            <person name="Baker S.E."/>
            <person name="Pomraning K.R."/>
        </authorList>
    </citation>
    <scope>NUCLEOTIDE SEQUENCE [LARGE SCALE GENOMIC DNA]</scope>
    <source>
        <strain evidence="5 6">Phaff 52-87</strain>
    </source>
</reference>
<evidence type="ECO:0000256" key="3">
    <source>
        <dbReference type="ARBA" id="ARBA00023002"/>
    </source>
</evidence>
<keyword evidence="3" id="KW-0560">Oxidoreductase</keyword>
<protein>
    <submittedName>
        <fullName evidence="5">FAD binding domain-containing protein</fullName>
    </submittedName>
</protein>
<evidence type="ECO:0000313" key="6">
    <source>
        <dbReference type="Proteomes" id="UP001498771"/>
    </source>
</evidence>
<keyword evidence="6" id="KW-1185">Reference proteome</keyword>
<keyword evidence="1" id="KW-0285">Flavoprotein</keyword>
<dbReference type="InterPro" id="IPR050641">
    <property type="entry name" value="RIFMO-like"/>
</dbReference>
<dbReference type="RefSeq" id="XP_064769682.1">
    <property type="nucleotide sequence ID" value="XM_064912031.1"/>
</dbReference>
<proteinExistence type="predicted"/>
<gene>
    <name evidence="5" type="ORF">BZA70DRAFT_274785</name>
</gene>
<dbReference type="Gene3D" id="3.50.50.60">
    <property type="entry name" value="FAD/NAD(P)-binding domain"/>
    <property type="match status" value="1"/>
</dbReference>
<dbReference type="InterPro" id="IPR036188">
    <property type="entry name" value="FAD/NAD-bd_sf"/>
</dbReference>
<dbReference type="EMBL" id="JBBJBU010000002">
    <property type="protein sequence ID" value="KAK7206649.1"/>
    <property type="molecule type" value="Genomic_DNA"/>
</dbReference>
<dbReference type="InterPro" id="IPR002938">
    <property type="entry name" value="FAD-bd"/>
</dbReference>
<evidence type="ECO:0000313" key="5">
    <source>
        <dbReference type="EMBL" id="KAK7206649.1"/>
    </source>
</evidence>
<accession>A0ABR1F9W6</accession>
<dbReference type="Pfam" id="PF01494">
    <property type="entry name" value="FAD_binding_3"/>
    <property type="match status" value="1"/>
</dbReference>
<evidence type="ECO:0000256" key="2">
    <source>
        <dbReference type="ARBA" id="ARBA00022827"/>
    </source>
</evidence>
<comment type="caution">
    <text evidence="5">The sequence shown here is derived from an EMBL/GenBank/DDBJ whole genome shotgun (WGS) entry which is preliminary data.</text>
</comment>
<feature type="domain" description="FAD-binding" evidence="4">
    <location>
        <begin position="8"/>
        <end position="65"/>
    </location>
</feature>
<dbReference type="Proteomes" id="UP001498771">
    <property type="component" value="Unassembled WGS sequence"/>
</dbReference>
<dbReference type="GeneID" id="90037543"/>
<dbReference type="PANTHER" id="PTHR43004">
    <property type="entry name" value="TRK SYSTEM POTASSIUM UPTAKE PROTEIN"/>
    <property type="match status" value="1"/>
</dbReference>
<evidence type="ECO:0000259" key="4">
    <source>
        <dbReference type="Pfam" id="PF01494"/>
    </source>
</evidence>
<name>A0ABR1F9W6_9ASCO</name>
<dbReference type="PANTHER" id="PTHR43004:SF20">
    <property type="entry name" value="2-MONOOXYGENASE, PUTATIVE (AFU_ORTHOLOGUE AFUA_1G13660)-RELATED"/>
    <property type="match status" value="1"/>
</dbReference>
<sequence>MVGKESNVDVLIIGAGPAGLMTATWLARTGVSCRIIDKRTDKIFAGQADGLECRTLEVFRSFGIDGPWNESNHMQGEPSFLHLVSCLSIVC</sequence>